<dbReference type="PANTHER" id="PTHR37423:SF2">
    <property type="entry name" value="MEMBRANE-BOUND LYTIC MUREIN TRANSGLYCOSYLASE C"/>
    <property type="match status" value="1"/>
</dbReference>
<evidence type="ECO:0000256" key="3">
    <source>
        <dbReference type="ARBA" id="ARBA00022729"/>
    </source>
</evidence>
<comment type="similarity">
    <text evidence="1">Belongs to the transglycosylase Slt family.</text>
</comment>
<dbReference type="InterPro" id="IPR008939">
    <property type="entry name" value="Lytic_TGlycosylase_superhlx_U"/>
</dbReference>
<evidence type="ECO:0000313" key="7">
    <source>
        <dbReference type="EMBL" id="TLU73098.1"/>
    </source>
</evidence>
<evidence type="ECO:0000256" key="2">
    <source>
        <dbReference type="ARBA" id="ARBA00009387"/>
    </source>
</evidence>
<dbReference type="Proteomes" id="UP000305654">
    <property type="component" value="Unassembled WGS sequence"/>
</dbReference>
<comment type="caution">
    <text evidence="7">The sequence shown here is derived from an EMBL/GenBank/DDBJ whole genome shotgun (WGS) entry which is preliminary data.</text>
</comment>
<dbReference type="EMBL" id="VCDI01000002">
    <property type="protein sequence ID" value="TLU73098.1"/>
    <property type="molecule type" value="Genomic_DNA"/>
</dbReference>
<keyword evidence="3 5" id="KW-0732">Signal</keyword>
<sequence>MTNRARGAAMLASAAILAGAVCTPVLAQRQDDALVHDAPRRLDAAPVEVASASLRLSGAGHAVESIPLPRPLDPVDAARIARIFALQGAGDLEQAARETARLHDRVLVPDILADRMLRSGSQARVADVTQWLRRWPDHPDAPRLKRLLVVQLHQRPANDNSPGQVVPTPTSTLPYPLAEEADPAAFILRRNRLLDRTVRERLQQGPTGARSALRLVRQTNFPDPLYAAMLRAEIARTQFAQGETGDALRTAMAASAGSDGRIGLAGFVAGLAAWRTGDRAGATRRFEQASRAKLTAPGITAGAAFWAARGHAAAGDAAEARGWLREAAAYNHTFYGLLASHLLETPDADPAAAAPRVLGEADVEAVAAMPAGRSAFALLQVGQPARAEATLRAMRGNAPLRGAVARVAYAAGLTALATQIETTLPAPGGAGGADVERIHSRLPRLQPRHGFTVDPALVYALARVESNFDNRAVSGAGAHGLMQVMPVTARFMQDQGSPARHRGGNLANPAVNLELGQDYVIYLAGQDGVRSDLIRLLASYNAGPNALASWHMDSEGGDPLLFIESLPNSETRDFVHRTLAWLWVYAARMQRPSPSLDTLAQGGWPRFDEEQHTPRLTPVALPH</sequence>
<organism evidence="7 8">
    <name type="scientific">Lichenicoccus roseus</name>
    <dbReference type="NCBI Taxonomy" id="2683649"/>
    <lineage>
        <taxon>Bacteria</taxon>
        <taxon>Pseudomonadati</taxon>
        <taxon>Pseudomonadota</taxon>
        <taxon>Alphaproteobacteria</taxon>
        <taxon>Acetobacterales</taxon>
        <taxon>Acetobacteraceae</taxon>
        <taxon>Lichenicoccus</taxon>
    </lineage>
</organism>
<evidence type="ECO:0000259" key="6">
    <source>
        <dbReference type="Pfam" id="PF01464"/>
    </source>
</evidence>
<dbReference type="PANTHER" id="PTHR37423">
    <property type="entry name" value="SOLUBLE LYTIC MUREIN TRANSGLYCOSYLASE-RELATED"/>
    <property type="match status" value="1"/>
</dbReference>
<accession>A0A5R9JFM8</accession>
<dbReference type="InterPro" id="IPR008258">
    <property type="entry name" value="Transglycosylase_SLT_dom_1"/>
</dbReference>
<name>A0A5R9JFM8_9PROT</name>
<dbReference type="Gene3D" id="1.10.530.10">
    <property type="match status" value="1"/>
</dbReference>
<feature type="domain" description="Transglycosylase SLT" evidence="6">
    <location>
        <begin position="451"/>
        <end position="552"/>
    </location>
</feature>
<reference evidence="7 8" key="1">
    <citation type="submission" date="2019-05" db="EMBL/GenBank/DDBJ databases">
        <authorList>
            <person name="Pankratov T."/>
            <person name="Grouzdev D."/>
        </authorList>
    </citation>
    <scope>NUCLEOTIDE SEQUENCE [LARGE SCALE GENOMIC DNA]</scope>
    <source>
        <strain evidence="7 8">KEBCLARHB70R</strain>
    </source>
</reference>
<dbReference type="Pfam" id="PF01464">
    <property type="entry name" value="SLT"/>
    <property type="match status" value="1"/>
</dbReference>
<dbReference type="SUPFAM" id="SSF48435">
    <property type="entry name" value="Bacterial muramidases"/>
    <property type="match status" value="1"/>
</dbReference>
<keyword evidence="8" id="KW-1185">Reference proteome</keyword>
<feature type="signal peptide" evidence="5">
    <location>
        <begin position="1"/>
        <end position="27"/>
    </location>
</feature>
<comment type="similarity">
    <text evidence="2">Belongs to the virb1 family.</text>
</comment>
<dbReference type="RefSeq" id="WP_138325171.1">
    <property type="nucleotide sequence ID" value="NZ_VCDI01000002.1"/>
</dbReference>
<evidence type="ECO:0000256" key="4">
    <source>
        <dbReference type="SAM" id="MobiDB-lite"/>
    </source>
</evidence>
<dbReference type="OrthoDB" id="9815002at2"/>
<dbReference type="GO" id="GO:0004553">
    <property type="term" value="F:hydrolase activity, hydrolyzing O-glycosyl compounds"/>
    <property type="evidence" value="ECO:0007669"/>
    <property type="project" value="InterPro"/>
</dbReference>
<evidence type="ECO:0000256" key="5">
    <source>
        <dbReference type="SAM" id="SignalP"/>
    </source>
</evidence>
<dbReference type="SUPFAM" id="SSF53955">
    <property type="entry name" value="Lysozyme-like"/>
    <property type="match status" value="1"/>
</dbReference>
<dbReference type="AlphaFoldDB" id="A0A5R9JFM8"/>
<proteinExistence type="inferred from homology"/>
<feature type="chain" id="PRO_5024308402" evidence="5">
    <location>
        <begin position="28"/>
        <end position="623"/>
    </location>
</feature>
<dbReference type="Gene3D" id="1.25.20.10">
    <property type="entry name" value="Bacterial muramidases"/>
    <property type="match status" value="2"/>
</dbReference>
<evidence type="ECO:0000313" key="8">
    <source>
        <dbReference type="Proteomes" id="UP000305654"/>
    </source>
</evidence>
<dbReference type="GO" id="GO:0042597">
    <property type="term" value="C:periplasmic space"/>
    <property type="evidence" value="ECO:0007669"/>
    <property type="project" value="InterPro"/>
</dbReference>
<feature type="region of interest" description="Disordered" evidence="4">
    <location>
        <begin position="600"/>
        <end position="623"/>
    </location>
</feature>
<protein>
    <submittedName>
        <fullName evidence="7">Lytic transglycosylase domain-containing protein</fullName>
    </submittedName>
</protein>
<dbReference type="InterPro" id="IPR023346">
    <property type="entry name" value="Lysozyme-like_dom_sf"/>
</dbReference>
<evidence type="ECO:0000256" key="1">
    <source>
        <dbReference type="ARBA" id="ARBA00007734"/>
    </source>
</evidence>
<gene>
    <name evidence="7" type="ORF">FE263_06590</name>
</gene>